<accession>A0A1Q2YMF7</accession>
<dbReference type="PANTHER" id="PTHR37534">
    <property type="entry name" value="TRANSCRIPTIONAL ACTIVATOR PROTEIN UGA3"/>
    <property type="match status" value="1"/>
</dbReference>
<dbReference type="PANTHER" id="PTHR37534:SF46">
    <property type="entry name" value="ZN(II)2CYS6 TRANSCRIPTION FACTOR (EUROFUNG)"/>
    <property type="match status" value="1"/>
</dbReference>
<dbReference type="EMBL" id="BDGI01000207">
    <property type="protein sequence ID" value="GAV30661.1"/>
    <property type="molecule type" value="Genomic_DNA"/>
</dbReference>
<keyword evidence="2" id="KW-0539">Nucleus</keyword>
<evidence type="ECO:0008006" key="5">
    <source>
        <dbReference type="Google" id="ProtNLM"/>
    </source>
</evidence>
<dbReference type="OrthoDB" id="3598904at2759"/>
<gene>
    <name evidence="3" type="ORF">PMKS-004178</name>
</gene>
<dbReference type="AlphaFoldDB" id="A0A1Q2YMF7"/>
<keyword evidence="4" id="KW-1185">Reference proteome</keyword>
<dbReference type="GO" id="GO:0005634">
    <property type="term" value="C:nucleus"/>
    <property type="evidence" value="ECO:0007669"/>
    <property type="project" value="UniProtKB-SubCell"/>
</dbReference>
<reference evidence="3 4" key="1">
    <citation type="submission" date="2016-08" db="EMBL/GenBank/DDBJ databases">
        <title>Whole genome shotgun sequence of Pichia membranifaciens KS47-1.</title>
        <authorList>
            <person name="Konishi M."/>
            <person name="Ishida M."/>
            <person name="Arakawa T."/>
            <person name="Kato Y."/>
            <person name="Horiuchi J."/>
        </authorList>
    </citation>
    <scope>NUCLEOTIDE SEQUENCE [LARGE SCALE GENOMIC DNA]</scope>
    <source>
        <strain evidence="3 4">KS47-1</strain>
    </source>
</reference>
<organism evidence="3 4">
    <name type="scientific">Pichia membranifaciens</name>
    <dbReference type="NCBI Taxonomy" id="4926"/>
    <lineage>
        <taxon>Eukaryota</taxon>
        <taxon>Fungi</taxon>
        <taxon>Dikarya</taxon>
        <taxon>Ascomycota</taxon>
        <taxon>Saccharomycotina</taxon>
        <taxon>Pichiomycetes</taxon>
        <taxon>Pichiales</taxon>
        <taxon>Pichiaceae</taxon>
        <taxon>Pichia</taxon>
    </lineage>
</organism>
<evidence type="ECO:0000256" key="1">
    <source>
        <dbReference type="ARBA" id="ARBA00004123"/>
    </source>
</evidence>
<dbReference type="Proteomes" id="UP000186136">
    <property type="component" value="Unassembled WGS sequence"/>
</dbReference>
<comment type="subcellular location">
    <subcellularLocation>
        <location evidence="1">Nucleus</location>
    </subcellularLocation>
</comment>
<protein>
    <recommendedName>
        <fullName evidence="5">Transcription factor domain-containing protein</fullName>
    </recommendedName>
</protein>
<evidence type="ECO:0000313" key="4">
    <source>
        <dbReference type="Proteomes" id="UP000186136"/>
    </source>
</evidence>
<name>A0A1Q2YMF7_9ASCO</name>
<dbReference type="Pfam" id="PF11951">
    <property type="entry name" value="Fungal_trans_2"/>
    <property type="match status" value="1"/>
</dbReference>
<comment type="caution">
    <text evidence="3">The sequence shown here is derived from an EMBL/GenBank/DDBJ whole genome shotgun (WGS) entry which is preliminary data.</text>
</comment>
<sequence>MEIIQINPILKSNSVSLSKLEQEAAEDARYRHLIIKSNEKLEISSLNGCNTWILGVHLTQKEAMFYDSFVKGFMVSVSPQFSHISLQPSTVFIPHGVKQSLVREAFYSCGAAFLCWNSNGLIGDAKQKGHNCTRMIYNFLEHNEIKNNENWLLVAILCLCLRERYLEQDISTTMFHLTTALKIIRKWQEYKLQRYKVGKLLYKKNSFIDRDDEELLPLDIEQAYVNDNIFDGSTEFETMDTHIPGKLKSTYDYNTSESEEIFSYQISEQCFSNTSIIPKIEVTTNERTLIESFIYNYSINLFLCDDSVIRFVASPFKIFKELKPFLINPVYNCSDPSMNNPIMGAALPAFELVAKANWLALKYPLNERGVAIASQIQTHAKLLSCNTPHTSSFSNLPPYLQRRIKESHHLKEIVSNCVWIFMEKLIHPEMSSTCTNIQNLVESTIVLIEKLSLHSPISVICTWPFAILGTVLIHVYQREYLELRISEFDEAVRMKCLSTITHFLSLVWEKHDQDGKGWDVLLDKHFLRQLFL</sequence>
<evidence type="ECO:0000313" key="3">
    <source>
        <dbReference type="EMBL" id="GAV30661.1"/>
    </source>
</evidence>
<dbReference type="InterPro" id="IPR021858">
    <property type="entry name" value="Fun_TF"/>
</dbReference>
<proteinExistence type="predicted"/>
<evidence type="ECO:0000256" key="2">
    <source>
        <dbReference type="ARBA" id="ARBA00023242"/>
    </source>
</evidence>